<dbReference type="InterPro" id="IPR025587">
    <property type="entry name" value="DUF4351"/>
</dbReference>
<feature type="domain" description="DUF4351" evidence="1">
    <location>
        <begin position="10"/>
        <end position="66"/>
    </location>
</feature>
<dbReference type="EMBL" id="JAALHA020000011">
    <property type="protein sequence ID" value="MDR9897288.1"/>
    <property type="molecule type" value="Genomic_DNA"/>
</dbReference>
<accession>A0AAP5MBM2</accession>
<evidence type="ECO:0000313" key="2">
    <source>
        <dbReference type="EMBL" id="MDR9897288.1"/>
    </source>
</evidence>
<gene>
    <name evidence="2" type="ORF">G7B40_022365</name>
</gene>
<dbReference type="RefSeq" id="WP_208350878.1">
    <property type="nucleotide sequence ID" value="NZ_JAALHA020000011.1"/>
</dbReference>
<evidence type="ECO:0000259" key="1">
    <source>
        <dbReference type="Pfam" id="PF14261"/>
    </source>
</evidence>
<organism evidence="2 3">
    <name type="scientific">Aetokthonos hydrillicola Thurmond2011</name>
    <dbReference type="NCBI Taxonomy" id="2712845"/>
    <lineage>
        <taxon>Bacteria</taxon>
        <taxon>Bacillati</taxon>
        <taxon>Cyanobacteriota</taxon>
        <taxon>Cyanophyceae</taxon>
        <taxon>Nostocales</taxon>
        <taxon>Hapalosiphonaceae</taxon>
        <taxon>Aetokthonos</taxon>
    </lineage>
</organism>
<evidence type="ECO:0000313" key="3">
    <source>
        <dbReference type="Proteomes" id="UP000667802"/>
    </source>
</evidence>
<dbReference type="Proteomes" id="UP000667802">
    <property type="component" value="Unassembled WGS sequence"/>
</dbReference>
<proteinExistence type="predicted"/>
<keyword evidence="3" id="KW-1185">Reference proteome</keyword>
<dbReference type="AlphaFoldDB" id="A0AAP5MBM2"/>
<dbReference type="Pfam" id="PF14261">
    <property type="entry name" value="DUF4351"/>
    <property type="match status" value="1"/>
</dbReference>
<reference evidence="3" key="1">
    <citation type="journal article" date="2021" name="Science">
        <title>Hunting the eagle killer: A cyanobacterial neurotoxin causes vacuolar myelinopathy.</title>
        <authorList>
            <person name="Breinlinger S."/>
            <person name="Phillips T.J."/>
            <person name="Haram B.N."/>
            <person name="Mares J."/>
            <person name="Martinez Yerena J.A."/>
            <person name="Hrouzek P."/>
            <person name="Sobotka R."/>
            <person name="Henderson W.M."/>
            <person name="Schmieder P."/>
            <person name="Williams S.M."/>
            <person name="Lauderdale J.D."/>
            <person name="Wilde H.D."/>
            <person name="Gerrin W."/>
            <person name="Kust A."/>
            <person name="Washington J.W."/>
            <person name="Wagner C."/>
            <person name="Geier B."/>
            <person name="Liebeke M."/>
            <person name="Enke H."/>
            <person name="Niedermeyer T.H.J."/>
            <person name="Wilde S.B."/>
        </authorList>
    </citation>
    <scope>NUCLEOTIDE SEQUENCE [LARGE SCALE GENOMIC DNA]</scope>
    <source>
        <strain evidence="3">Thurmond2011</strain>
    </source>
</reference>
<comment type="caution">
    <text evidence="2">The sequence shown here is derived from an EMBL/GenBank/DDBJ whole genome shotgun (WGS) entry which is preliminary data.</text>
</comment>
<name>A0AAP5MBM2_9CYAN</name>
<protein>
    <submittedName>
        <fullName evidence="2">DUF4351 domain-containing protein</fullName>
    </submittedName>
</protein>
<sequence length="78" mass="9114">MQESVSTQDNYQQGEEALVLRLLTRKFGIIEPEVEQRICSLSRSQLDDLSYMLFNFKDYTDFSNYLASIPNRDMNPLS</sequence>